<dbReference type="InterPro" id="IPR009604">
    <property type="entry name" value="LsmAD_domain"/>
</dbReference>
<comment type="subcellular location">
    <subcellularLocation>
        <location evidence="2">Cytoplasm</location>
        <location evidence="2">Cytosol</location>
    </subcellularLocation>
    <subcellularLocation>
        <location evidence="1">Nucleus</location>
    </subcellularLocation>
</comment>
<evidence type="ECO:0000256" key="3">
    <source>
        <dbReference type="ARBA" id="ARBA00008146"/>
    </source>
</evidence>
<dbReference type="GO" id="GO:0003729">
    <property type="term" value="F:mRNA binding"/>
    <property type="evidence" value="ECO:0007669"/>
    <property type="project" value="TreeGrafter"/>
</dbReference>
<name>A0A9J6GS33_HAELO</name>
<comment type="function">
    <text evidence="10">Plays a role in pre-mRNA splicing as a core component of the spliceosomal U1, U2, U4 and U5 small nuclear ribonucleoproteins (snRNPs), the building blocks of the spliceosome.</text>
</comment>
<keyword evidence="14" id="KW-1185">Reference proteome</keyword>
<evidence type="ECO:0000313" key="14">
    <source>
        <dbReference type="Proteomes" id="UP000821853"/>
    </source>
</evidence>
<dbReference type="InterPro" id="IPR047575">
    <property type="entry name" value="Sm"/>
</dbReference>
<dbReference type="GO" id="GO:0034063">
    <property type="term" value="P:stress granule assembly"/>
    <property type="evidence" value="ECO:0007669"/>
    <property type="project" value="TreeGrafter"/>
</dbReference>
<evidence type="ECO:0000259" key="12">
    <source>
        <dbReference type="PROSITE" id="PS52002"/>
    </source>
</evidence>
<dbReference type="GO" id="GO:0000387">
    <property type="term" value="P:spliceosomal snRNP assembly"/>
    <property type="evidence" value="ECO:0007669"/>
    <property type="project" value="InterPro"/>
</dbReference>
<feature type="region of interest" description="Disordered" evidence="11">
    <location>
        <begin position="112"/>
        <end position="131"/>
    </location>
</feature>
<feature type="domain" description="Sm" evidence="12">
    <location>
        <begin position="5"/>
        <end position="77"/>
    </location>
</feature>
<dbReference type="GO" id="GO:0005829">
    <property type="term" value="C:cytosol"/>
    <property type="evidence" value="ECO:0007669"/>
    <property type="project" value="UniProtKB-SubCell"/>
</dbReference>
<feature type="region of interest" description="Disordered" evidence="11">
    <location>
        <begin position="320"/>
        <end position="351"/>
    </location>
</feature>
<dbReference type="OMA" id="ISQACHE"/>
<dbReference type="PROSITE" id="PS52002">
    <property type="entry name" value="SM"/>
    <property type="match status" value="1"/>
</dbReference>
<feature type="compositionally biased region" description="Low complexity" evidence="11">
    <location>
        <begin position="772"/>
        <end position="781"/>
    </location>
</feature>
<evidence type="ECO:0000256" key="4">
    <source>
        <dbReference type="ARBA" id="ARBA00020160"/>
    </source>
</evidence>
<dbReference type="Pfam" id="PF07145">
    <property type="entry name" value="PAM2"/>
    <property type="match status" value="1"/>
</dbReference>
<dbReference type="SUPFAM" id="SSF50182">
    <property type="entry name" value="Sm-like ribonucleoproteins"/>
    <property type="match status" value="1"/>
</dbReference>
<dbReference type="InterPro" id="IPR001163">
    <property type="entry name" value="Sm_dom_euk/arc"/>
</dbReference>
<dbReference type="InterPro" id="IPR010920">
    <property type="entry name" value="LSM_dom_sf"/>
</dbReference>
<keyword evidence="8" id="KW-0687">Ribonucleoprotein</keyword>
<comment type="caution">
    <text evidence="13">The sequence shown here is derived from an EMBL/GenBank/DDBJ whole genome shotgun (WGS) entry which is preliminary data.</text>
</comment>
<dbReference type="InterPro" id="IPR045117">
    <property type="entry name" value="ATXN2-like"/>
</dbReference>
<feature type="compositionally biased region" description="Basic and acidic residues" evidence="11">
    <location>
        <begin position="538"/>
        <end position="553"/>
    </location>
</feature>
<sequence length="863" mass="91660">MSIGVPIKVLHEAEGHIVTCETNTGEVYRGKLVEAEDNMNCQMSNITVTYRDGRVAQLENVYIRGSKIRFMILPDMLKNAPMFKKAGAKSATASAGRGKSAILRAQVNIMSGDTKRKGKSNTSRPARSKVSQERKLEIVLETCHPVEPGAQGEPSSLSRLLASLGGGGRGERGEPQQLMELMIFRLVDVVALCAPNADLDFATRDAFATDAAISKFNGQLAERTLEPWMDGGTADGLDEPPLDGGEDTNGWDANEMFKTNEEKYGVQTSYDSALPSYTVQLEPKNTDEYKLQEAKASKIAQEIESNPVFKKRIEVENGDEEDKFSAVVRPAPDSMPQGTRQGSFFPSLPPLAPNSLSHESGFACTSGGSPWAAVPSPCGAPRPHQRRPCRLPRGGGLPRGGLPAFKGGPSPGPPPKLHHHLAKHPPPQHHPATAAYPEMDTSPRLNGAPSRLEKEGGPLSPGLCDVPMAEEVPPAAAAPAEDCPAVDKGPADRKGPPLQKGRVQEIEEFKKFSTSIKLDEGKESKDGTSVAGTDEETEKERKELDEAATAKEETDRLVKKSVLNPNAKEFVLNPNAKAFTPRTLLPLTSPPGSSNGGGGAALAGGVRLSSSPLVAWPSLHRGVARGGPRFRKSLPLVQARHDLPASMHVAAATGQPILAPAGLPNAPQLMVQYTPAQGMMHPSAGPPQATVAYHQQAQCFGPLAQMYPMMGHRVMSPQPMGMVAATHTASYGDATHLPAQVYSTEVARRAAPTRARPRRGGQHARGPGGHPARGLPPAAAPGGSGGPPPPPQANLVLVPHSGGANTPPHLLQHNPMVPPQLATHFVHHQGESCTRVHPSAHPFSCTPTAPTALAGWNRFFITV</sequence>
<dbReference type="FunFam" id="2.30.30.100:FF:000002">
    <property type="entry name" value="Small nuclear ribonucleoprotein Sm D3"/>
    <property type="match status" value="1"/>
</dbReference>
<accession>A0A9J6GS33</accession>
<dbReference type="GO" id="GO:0005681">
    <property type="term" value="C:spliceosomal complex"/>
    <property type="evidence" value="ECO:0007669"/>
    <property type="project" value="InterPro"/>
</dbReference>
<dbReference type="PANTHER" id="PTHR12854">
    <property type="entry name" value="ATAXIN 2-RELATED"/>
    <property type="match status" value="1"/>
</dbReference>
<keyword evidence="6" id="KW-0508">mRNA splicing</keyword>
<dbReference type="Proteomes" id="UP000821853">
    <property type="component" value="Unassembled WGS sequence"/>
</dbReference>
<evidence type="ECO:0000256" key="7">
    <source>
        <dbReference type="ARBA" id="ARBA00023242"/>
    </source>
</evidence>
<dbReference type="SMART" id="SM01272">
    <property type="entry name" value="LsmAD"/>
    <property type="match status" value="1"/>
</dbReference>
<feature type="region of interest" description="Disordered" evidence="11">
    <location>
        <begin position="375"/>
        <end position="553"/>
    </location>
</feature>
<dbReference type="OrthoDB" id="2275718at2759"/>
<dbReference type="GO" id="GO:0010494">
    <property type="term" value="C:cytoplasmic stress granule"/>
    <property type="evidence" value="ECO:0007669"/>
    <property type="project" value="TreeGrafter"/>
</dbReference>
<evidence type="ECO:0000256" key="9">
    <source>
        <dbReference type="ARBA" id="ARBA00033126"/>
    </source>
</evidence>
<dbReference type="CDD" id="cd01721">
    <property type="entry name" value="Sm_D3"/>
    <property type="match status" value="1"/>
</dbReference>
<protein>
    <recommendedName>
        <fullName evidence="4">Small nuclear ribonucleoprotein Sm D3</fullName>
    </recommendedName>
    <alternativeName>
        <fullName evidence="9">snRNP core protein D3</fullName>
    </alternativeName>
</protein>
<feature type="compositionally biased region" description="Basic and acidic residues" evidence="11">
    <location>
        <begin position="502"/>
        <end position="526"/>
    </location>
</feature>
<dbReference type="InterPro" id="IPR034099">
    <property type="entry name" value="SmD3"/>
</dbReference>
<evidence type="ECO:0000313" key="13">
    <source>
        <dbReference type="EMBL" id="KAH9377052.1"/>
    </source>
</evidence>
<evidence type="ECO:0000256" key="10">
    <source>
        <dbReference type="ARBA" id="ARBA00058057"/>
    </source>
</evidence>
<keyword evidence="5" id="KW-0507">mRNA processing</keyword>
<feature type="compositionally biased region" description="Basic residues" evidence="11">
    <location>
        <begin position="416"/>
        <end position="427"/>
    </location>
</feature>
<dbReference type="AlphaFoldDB" id="A0A9J6GS33"/>
<organism evidence="13 14">
    <name type="scientific">Haemaphysalis longicornis</name>
    <name type="common">Bush tick</name>
    <dbReference type="NCBI Taxonomy" id="44386"/>
    <lineage>
        <taxon>Eukaryota</taxon>
        <taxon>Metazoa</taxon>
        <taxon>Ecdysozoa</taxon>
        <taxon>Arthropoda</taxon>
        <taxon>Chelicerata</taxon>
        <taxon>Arachnida</taxon>
        <taxon>Acari</taxon>
        <taxon>Parasitiformes</taxon>
        <taxon>Ixodida</taxon>
        <taxon>Ixodoidea</taxon>
        <taxon>Ixodidae</taxon>
        <taxon>Haemaphysalinae</taxon>
        <taxon>Haemaphysalis</taxon>
    </lineage>
</organism>
<dbReference type="Pfam" id="PF01423">
    <property type="entry name" value="LSM"/>
    <property type="match status" value="1"/>
</dbReference>
<dbReference type="SMART" id="SM00651">
    <property type="entry name" value="Sm"/>
    <property type="match status" value="1"/>
</dbReference>
<comment type="similarity">
    <text evidence="3">Belongs to the snRNP core protein family.</text>
</comment>
<evidence type="ECO:0000256" key="1">
    <source>
        <dbReference type="ARBA" id="ARBA00004123"/>
    </source>
</evidence>
<evidence type="ECO:0000256" key="11">
    <source>
        <dbReference type="SAM" id="MobiDB-lite"/>
    </source>
</evidence>
<reference evidence="13 14" key="1">
    <citation type="journal article" date="2020" name="Cell">
        <title>Large-Scale Comparative Analyses of Tick Genomes Elucidate Their Genetic Diversity and Vector Capacities.</title>
        <authorList>
            <consortium name="Tick Genome and Microbiome Consortium (TIGMIC)"/>
            <person name="Jia N."/>
            <person name="Wang J."/>
            <person name="Shi W."/>
            <person name="Du L."/>
            <person name="Sun Y."/>
            <person name="Zhan W."/>
            <person name="Jiang J.F."/>
            <person name="Wang Q."/>
            <person name="Zhang B."/>
            <person name="Ji P."/>
            <person name="Bell-Sakyi L."/>
            <person name="Cui X.M."/>
            <person name="Yuan T.T."/>
            <person name="Jiang B.G."/>
            <person name="Yang W.F."/>
            <person name="Lam T.T."/>
            <person name="Chang Q.C."/>
            <person name="Ding S.J."/>
            <person name="Wang X.J."/>
            <person name="Zhu J.G."/>
            <person name="Ruan X.D."/>
            <person name="Zhao L."/>
            <person name="Wei J.T."/>
            <person name="Ye R.Z."/>
            <person name="Que T.C."/>
            <person name="Du C.H."/>
            <person name="Zhou Y.H."/>
            <person name="Cheng J.X."/>
            <person name="Dai P.F."/>
            <person name="Guo W.B."/>
            <person name="Han X.H."/>
            <person name="Huang E.J."/>
            <person name="Li L.F."/>
            <person name="Wei W."/>
            <person name="Gao Y.C."/>
            <person name="Liu J.Z."/>
            <person name="Shao H.Z."/>
            <person name="Wang X."/>
            <person name="Wang C.C."/>
            <person name="Yang T.C."/>
            <person name="Huo Q.B."/>
            <person name="Li W."/>
            <person name="Chen H.Y."/>
            <person name="Chen S.E."/>
            <person name="Zhou L.G."/>
            <person name="Ni X.B."/>
            <person name="Tian J.H."/>
            <person name="Sheng Y."/>
            <person name="Liu T."/>
            <person name="Pan Y.S."/>
            <person name="Xia L.Y."/>
            <person name="Li J."/>
            <person name="Zhao F."/>
            <person name="Cao W.C."/>
        </authorList>
    </citation>
    <scope>NUCLEOTIDE SEQUENCE [LARGE SCALE GENOMIC DNA]</scope>
    <source>
        <strain evidence="13">HaeL-2018</strain>
    </source>
</reference>
<feature type="region of interest" description="Disordered" evidence="11">
    <location>
        <begin position="746"/>
        <end position="793"/>
    </location>
</feature>
<keyword evidence="7" id="KW-0539">Nucleus</keyword>
<dbReference type="EMBL" id="JABSTR010000008">
    <property type="protein sequence ID" value="KAH9377052.1"/>
    <property type="molecule type" value="Genomic_DNA"/>
</dbReference>
<feature type="compositionally biased region" description="Low complexity" evidence="11">
    <location>
        <begin position="465"/>
        <end position="487"/>
    </location>
</feature>
<gene>
    <name evidence="13" type="ORF">HPB48_010256</name>
</gene>
<dbReference type="PANTHER" id="PTHR12854:SF7">
    <property type="entry name" value="ATAXIN-2 HOMOLOG"/>
    <property type="match status" value="1"/>
</dbReference>
<evidence type="ECO:0000256" key="6">
    <source>
        <dbReference type="ARBA" id="ARBA00023187"/>
    </source>
</evidence>
<evidence type="ECO:0000256" key="2">
    <source>
        <dbReference type="ARBA" id="ARBA00004514"/>
    </source>
</evidence>
<proteinExistence type="inferred from homology"/>
<dbReference type="VEuPathDB" id="VectorBase:HLOH_062060"/>
<dbReference type="Gene3D" id="2.30.30.100">
    <property type="match status" value="1"/>
</dbReference>
<evidence type="ECO:0000256" key="5">
    <source>
        <dbReference type="ARBA" id="ARBA00022664"/>
    </source>
</evidence>
<evidence type="ECO:0000256" key="8">
    <source>
        <dbReference type="ARBA" id="ARBA00023274"/>
    </source>
</evidence>
<dbReference type="Pfam" id="PF06741">
    <property type="entry name" value="LsmAD"/>
    <property type="match status" value="1"/>
</dbReference>
<dbReference type="InterPro" id="IPR009818">
    <property type="entry name" value="PAM2_motif"/>
</dbReference>